<evidence type="ECO:0000256" key="8">
    <source>
        <dbReference type="PIRSR" id="PIRSR001400-1"/>
    </source>
</evidence>
<dbReference type="Pfam" id="PF03952">
    <property type="entry name" value="Enolase_N"/>
    <property type="match status" value="1"/>
</dbReference>
<keyword evidence="10" id="KW-0479">Metal-binding</keyword>
<dbReference type="InterPro" id="IPR000941">
    <property type="entry name" value="Enolase"/>
</dbReference>
<evidence type="ECO:0000256" key="2">
    <source>
        <dbReference type="ARBA" id="ARBA00009604"/>
    </source>
</evidence>
<evidence type="ECO:0000256" key="3">
    <source>
        <dbReference type="ARBA" id="ARBA00012058"/>
    </source>
</evidence>
<evidence type="ECO:0000256" key="9">
    <source>
        <dbReference type="PIRSR" id="PIRSR001400-2"/>
    </source>
</evidence>
<feature type="binding site" evidence="9">
    <location>
        <position position="176"/>
    </location>
    <ligand>
        <name>substrate</name>
    </ligand>
</feature>
<dbReference type="SUPFAM" id="SSF51604">
    <property type="entry name" value="Enolase C-terminal domain-like"/>
    <property type="match status" value="1"/>
</dbReference>
<dbReference type="GO" id="GO:0000015">
    <property type="term" value="C:phosphopyruvate hydratase complex"/>
    <property type="evidence" value="ECO:0007669"/>
    <property type="project" value="InterPro"/>
</dbReference>
<dbReference type="SMART" id="SM01193">
    <property type="entry name" value="Enolase_N"/>
    <property type="match status" value="1"/>
</dbReference>
<keyword evidence="6" id="KW-0456">Lyase</keyword>
<dbReference type="SFLD" id="SFLDF00002">
    <property type="entry name" value="enolase"/>
    <property type="match status" value="1"/>
</dbReference>
<dbReference type="PRINTS" id="PR00148">
    <property type="entry name" value="ENOLASE"/>
</dbReference>
<evidence type="ECO:0000313" key="14">
    <source>
        <dbReference type="Proteomes" id="UP000636479"/>
    </source>
</evidence>
<dbReference type="InterPro" id="IPR020811">
    <property type="entry name" value="Enolase_N"/>
</dbReference>
<gene>
    <name evidence="13" type="ORF">MIND_00230300</name>
</gene>
<reference evidence="13" key="1">
    <citation type="submission" date="2020-05" db="EMBL/GenBank/DDBJ databases">
        <title>Mycena genomes resolve the evolution of fungal bioluminescence.</title>
        <authorList>
            <person name="Tsai I.J."/>
        </authorList>
    </citation>
    <scope>NUCLEOTIDE SEQUENCE</scope>
    <source>
        <strain evidence="13">171206Taipei</strain>
    </source>
</reference>
<evidence type="ECO:0000256" key="10">
    <source>
        <dbReference type="PIRSR" id="PIRSR001400-3"/>
    </source>
</evidence>
<dbReference type="HAMAP" id="MF_00318">
    <property type="entry name" value="Enolase"/>
    <property type="match status" value="1"/>
</dbReference>
<feature type="binding site" evidence="9">
    <location>
        <position position="404"/>
    </location>
    <ligand>
        <name>substrate</name>
    </ligand>
</feature>
<evidence type="ECO:0000256" key="1">
    <source>
        <dbReference type="ARBA" id="ARBA00005031"/>
    </source>
</evidence>
<feature type="domain" description="Enolase C-terminal TIM barrel" evidence="11">
    <location>
        <begin position="151"/>
        <end position="442"/>
    </location>
</feature>
<organism evidence="13 14">
    <name type="scientific">Mycena indigotica</name>
    <dbReference type="NCBI Taxonomy" id="2126181"/>
    <lineage>
        <taxon>Eukaryota</taxon>
        <taxon>Fungi</taxon>
        <taxon>Dikarya</taxon>
        <taxon>Basidiomycota</taxon>
        <taxon>Agaricomycotina</taxon>
        <taxon>Agaricomycetes</taxon>
        <taxon>Agaricomycetidae</taxon>
        <taxon>Agaricales</taxon>
        <taxon>Marasmiineae</taxon>
        <taxon>Mycenaceae</taxon>
        <taxon>Mycena</taxon>
    </lineage>
</organism>
<comment type="catalytic activity">
    <reaction evidence="7">
        <text>(2R)-2-phosphoglycerate = phosphoenolpyruvate + H2O</text>
        <dbReference type="Rhea" id="RHEA:10164"/>
        <dbReference type="ChEBI" id="CHEBI:15377"/>
        <dbReference type="ChEBI" id="CHEBI:58289"/>
        <dbReference type="ChEBI" id="CHEBI:58702"/>
        <dbReference type="EC" id="4.2.1.11"/>
    </reaction>
</comment>
<dbReference type="GO" id="GO:0004634">
    <property type="term" value="F:phosphopyruvate hydratase activity"/>
    <property type="evidence" value="ECO:0007669"/>
    <property type="project" value="UniProtKB-EC"/>
</dbReference>
<dbReference type="GeneID" id="59341704"/>
<dbReference type="GO" id="GO:0000287">
    <property type="term" value="F:magnesium ion binding"/>
    <property type="evidence" value="ECO:0007669"/>
    <property type="project" value="InterPro"/>
</dbReference>
<dbReference type="NCBIfam" id="TIGR01060">
    <property type="entry name" value="eno"/>
    <property type="match status" value="1"/>
</dbReference>
<dbReference type="InterPro" id="IPR020809">
    <property type="entry name" value="Enolase_CS"/>
</dbReference>
<dbReference type="InterPro" id="IPR020810">
    <property type="entry name" value="Enolase_C"/>
</dbReference>
<dbReference type="PANTHER" id="PTHR11902:SF1">
    <property type="entry name" value="ENOLASE"/>
    <property type="match status" value="1"/>
</dbReference>
<dbReference type="CDD" id="cd03313">
    <property type="entry name" value="enolase"/>
    <property type="match status" value="1"/>
</dbReference>
<proteinExistence type="inferred from homology"/>
<sequence length="452" mass="48036">MSITKIVARQIFDSRGNPTVEVDLFTEKGRFRAAVPSGASTGIHEAVELRDGDKGAYVGKGALLYTFLRVTKAVANVNDIIAPELIKAGISVISQKEVDDFLIKLDGTPNKGKLGANAILGVSIAAAEAGAAQKGVPLYQHFAELAGIKPPYVLPCPAFNVINGGSHAGNKLAFQEFMLLPTGATSFTEAMKIGTETYHTLKKVISAKYGIDAVNVGDEGGFAPNVSGAEESLELLSEAIKKAGYEGKIKIALDVASSEFYKEGKYDLDFKNPNSDPSKWISGKELAELYMSYVKKYPIVSIEDPFDQDDWEAWTHFTSLGGIQIVGDDLTVTNPLRIKTAIEKKACNGLLLKVNQIGTISESIQAAQLAQSDGWGVMISHRSGETENTIIADLSVALGVGQIKTGAPARSERVAKYNALLRIEQEIAGSGATFAGSDGLSAGLTPPALLKK</sequence>
<dbReference type="FunFam" id="3.30.390.10:FF:000001">
    <property type="entry name" value="Enolase"/>
    <property type="match status" value="1"/>
</dbReference>
<dbReference type="Pfam" id="PF00113">
    <property type="entry name" value="Enolase_C"/>
    <property type="match status" value="1"/>
</dbReference>
<comment type="caution">
    <text evidence="13">The sequence shown here is derived from an EMBL/GenBank/DDBJ whole genome shotgun (WGS) entry which is preliminary data.</text>
</comment>
<evidence type="ECO:0000259" key="11">
    <source>
        <dbReference type="SMART" id="SM01192"/>
    </source>
</evidence>
<feature type="binding site" evidence="10">
    <location>
        <position position="303"/>
    </location>
    <ligand>
        <name>Mg(2+)</name>
        <dbReference type="ChEBI" id="CHEBI:18420"/>
    </ligand>
</feature>
<dbReference type="FunFam" id="3.20.20.120:FF:000002">
    <property type="entry name" value="Enolase 1"/>
    <property type="match status" value="1"/>
</dbReference>
<dbReference type="Proteomes" id="UP000636479">
    <property type="component" value="Unassembled WGS sequence"/>
</dbReference>
<dbReference type="InterPro" id="IPR029017">
    <property type="entry name" value="Enolase-like_N"/>
</dbReference>
<keyword evidence="5" id="KW-0324">Glycolysis</keyword>
<dbReference type="RefSeq" id="XP_037224283.1">
    <property type="nucleotide sequence ID" value="XM_037359188.1"/>
</dbReference>
<name>A0A8H6TA79_9AGAR</name>
<evidence type="ECO:0000313" key="13">
    <source>
        <dbReference type="EMBL" id="KAF7312175.1"/>
    </source>
</evidence>
<dbReference type="PROSITE" id="PS00164">
    <property type="entry name" value="ENOLASE"/>
    <property type="match status" value="1"/>
</dbReference>
<dbReference type="SMART" id="SM01192">
    <property type="entry name" value="Enolase_C"/>
    <property type="match status" value="1"/>
</dbReference>
<dbReference type="Gene3D" id="3.30.390.10">
    <property type="entry name" value="Enolase-like, N-terminal domain"/>
    <property type="match status" value="1"/>
</dbReference>
<dbReference type="AlphaFoldDB" id="A0A8H6TA79"/>
<comment type="pathway">
    <text evidence="1">Carbohydrate degradation; glycolysis; pyruvate from D-glyceraldehyde 3-phosphate: step 4/5.</text>
</comment>
<comment type="cofactor">
    <cofactor evidence="10">
        <name>Mg(2+)</name>
        <dbReference type="ChEBI" id="CHEBI:18420"/>
    </cofactor>
    <text evidence="10">Mg(2+) is required for catalysis and for stabilizing the dimer.</text>
</comment>
<dbReference type="EC" id="4.2.1.11" evidence="3"/>
<dbReference type="PANTHER" id="PTHR11902">
    <property type="entry name" value="ENOLASE"/>
    <property type="match status" value="1"/>
</dbReference>
<dbReference type="UniPathway" id="UPA00109">
    <property type="reaction ID" value="UER00187"/>
</dbReference>
<dbReference type="SFLD" id="SFLDG00178">
    <property type="entry name" value="enolase"/>
    <property type="match status" value="1"/>
</dbReference>
<keyword evidence="14" id="KW-1185">Reference proteome</keyword>
<feature type="domain" description="Enolase N-terminal" evidence="12">
    <location>
        <begin position="3"/>
        <end position="142"/>
    </location>
</feature>
<dbReference type="GO" id="GO:0006096">
    <property type="term" value="P:glycolytic process"/>
    <property type="evidence" value="ECO:0007669"/>
    <property type="project" value="UniProtKB-UniPathway"/>
</dbReference>
<feature type="active site" description="Proton acceptor" evidence="8">
    <location>
        <position position="353"/>
    </location>
</feature>
<feature type="binding site" evidence="9">
    <location>
        <begin position="380"/>
        <end position="383"/>
    </location>
    <ligand>
        <name>substrate</name>
    </ligand>
</feature>
<accession>A0A8H6TA79</accession>
<dbReference type="SUPFAM" id="SSF54826">
    <property type="entry name" value="Enolase N-terminal domain-like"/>
    <property type="match status" value="1"/>
</dbReference>
<evidence type="ECO:0000256" key="7">
    <source>
        <dbReference type="ARBA" id="ARBA00048333"/>
    </source>
</evidence>
<feature type="active site" description="Proton donor" evidence="8">
    <location>
        <position position="219"/>
    </location>
</feature>
<evidence type="ECO:0000259" key="12">
    <source>
        <dbReference type="SMART" id="SM01193"/>
    </source>
</evidence>
<feature type="binding site" evidence="10">
    <location>
        <position position="254"/>
    </location>
    <ligand>
        <name>Mg(2+)</name>
        <dbReference type="ChEBI" id="CHEBI:18420"/>
    </ligand>
</feature>
<dbReference type="SFLD" id="SFLDS00001">
    <property type="entry name" value="Enolase"/>
    <property type="match status" value="1"/>
</dbReference>
<evidence type="ECO:0000256" key="6">
    <source>
        <dbReference type="ARBA" id="ARBA00023239"/>
    </source>
</evidence>
<feature type="binding site" evidence="9">
    <location>
        <position position="167"/>
    </location>
    <ligand>
        <name>substrate</name>
    </ligand>
</feature>
<dbReference type="InterPro" id="IPR036849">
    <property type="entry name" value="Enolase-like_C_sf"/>
</dbReference>
<keyword evidence="4 10" id="KW-0460">Magnesium</keyword>
<dbReference type="PIRSF" id="PIRSF001400">
    <property type="entry name" value="Enolase"/>
    <property type="match status" value="1"/>
</dbReference>
<feature type="binding site" evidence="9">
    <location>
        <position position="328"/>
    </location>
    <ligand>
        <name>substrate</name>
    </ligand>
</feature>
<dbReference type="EMBL" id="JACAZF010000002">
    <property type="protein sequence ID" value="KAF7312175.1"/>
    <property type="molecule type" value="Genomic_DNA"/>
</dbReference>
<feature type="binding site" evidence="10">
    <location>
        <position position="328"/>
    </location>
    <ligand>
        <name>Mg(2+)</name>
        <dbReference type="ChEBI" id="CHEBI:18420"/>
    </ligand>
</feature>
<dbReference type="OrthoDB" id="1739814at2759"/>
<dbReference type="Gene3D" id="3.20.20.120">
    <property type="entry name" value="Enolase-like C-terminal domain"/>
    <property type="match status" value="1"/>
</dbReference>
<evidence type="ECO:0000256" key="4">
    <source>
        <dbReference type="ARBA" id="ARBA00022842"/>
    </source>
</evidence>
<comment type="similarity">
    <text evidence="2">Belongs to the enolase family.</text>
</comment>
<protein>
    <recommendedName>
        <fullName evidence="3">phosphopyruvate hydratase</fullName>
        <ecNumber evidence="3">4.2.1.11</ecNumber>
    </recommendedName>
</protein>
<evidence type="ECO:0000256" key="5">
    <source>
        <dbReference type="ARBA" id="ARBA00023152"/>
    </source>
</evidence>
<feature type="binding site" evidence="9">
    <location>
        <position position="303"/>
    </location>
    <ligand>
        <name>substrate</name>
    </ligand>
</feature>